<sequence>MMIDMFKALAEENRLKIVELLSKGSLCVCEIEKKVKLPQNLVSHHLGVLKEAGIIENCRCGKNNYYSLNKNGLHNIIKALNKIGGNNEN</sequence>
<dbReference type="SUPFAM" id="SSF46785">
    <property type="entry name" value="Winged helix' DNA-binding domain"/>
    <property type="match status" value="1"/>
</dbReference>
<keyword evidence="1" id="KW-0805">Transcription regulation</keyword>
<dbReference type="PANTHER" id="PTHR33154">
    <property type="entry name" value="TRANSCRIPTIONAL REGULATOR, ARSR FAMILY"/>
    <property type="match status" value="1"/>
</dbReference>
<dbReference type="CDD" id="cd00090">
    <property type="entry name" value="HTH_ARSR"/>
    <property type="match status" value="1"/>
</dbReference>
<gene>
    <name evidence="5" type="ORF">A2172_03000</name>
</gene>
<proteinExistence type="predicted"/>
<dbReference type="GO" id="GO:0003677">
    <property type="term" value="F:DNA binding"/>
    <property type="evidence" value="ECO:0007669"/>
    <property type="project" value="UniProtKB-KW"/>
</dbReference>
<dbReference type="PRINTS" id="PR00778">
    <property type="entry name" value="HTHARSR"/>
</dbReference>
<dbReference type="NCBIfam" id="NF033788">
    <property type="entry name" value="HTH_metalloreg"/>
    <property type="match status" value="1"/>
</dbReference>
<evidence type="ECO:0000256" key="3">
    <source>
        <dbReference type="ARBA" id="ARBA00023163"/>
    </source>
</evidence>
<keyword evidence="3" id="KW-0804">Transcription</keyword>
<dbReference type="InterPro" id="IPR036390">
    <property type="entry name" value="WH_DNA-bd_sf"/>
</dbReference>
<evidence type="ECO:0000259" key="4">
    <source>
        <dbReference type="PROSITE" id="PS50987"/>
    </source>
</evidence>
<evidence type="ECO:0000256" key="2">
    <source>
        <dbReference type="ARBA" id="ARBA00023125"/>
    </source>
</evidence>
<dbReference type="Gene3D" id="1.10.10.10">
    <property type="entry name" value="Winged helix-like DNA-binding domain superfamily/Winged helix DNA-binding domain"/>
    <property type="match status" value="1"/>
</dbReference>
<dbReference type="AlphaFoldDB" id="A0A1G1W5I0"/>
<organism evidence="5 6">
    <name type="scientific">Candidatus Woykebacteria bacterium RBG_13_40_15</name>
    <dbReference type="NCBI Taxonomy" id="1802593"/>
    <lineage>
        <taxon>Bacteria</taxon>
        <taxon>Candidatus Woykeibacteriota</taxon>
    </lineage>
</organism>
<protein>
    <recommendedName>
        <fullName evidence="4">HTH arsR-type domain-containing protein</fullName>
    </recommendedName>
</protein>
<dbReference type="STRING" id="1802593.A2172_03000"/>
<dbReference type="InterPro" id="IPR051081">
    <property type="entry name" value="HTH_MetalResp_TranReg"/>
</dbReference>
<feature type="domain" description="HTH arsR-type" evidence="4">
    <location>
        <begin position="1"/>
        <end position="88"/>
    </location>
</feature>
<dbReference type="InterPro" id="IPR011991">
    <property type="entry name" value="ArsR-like_HTH"/>
</dbReference>
<evidence type="ECO:0000313" key="5">
    <source>
        <dbReference type="EMBL" id="OGY22883.1"/>
    </source>
</evidence>
<dbReference type="InterPro" id="IPR036388">
    <property type="entry name" value="WH-like_DNA-bd_sf"/>
</dbReference>
<name>A0A1G1W5I0_9BACT</name>
<dbReference type="GO" id="GO:0003700">
    <property type="term" value="F:DNA-binding transcription factor activity"/>
    <property type="evidence" value="ECO:0007669"/>
    <property type="project" value="InterPro"/>
</dbReference>
<dbReference type="PANTHER" id="PTHR33154:SF33">
    <property type="entry name" value="TRANSCRIPTIONAL REPRESSOR SDPR"/>
    <property type="match status" value="1"/>
</dbReference>
<evidence type="ECO:0000313" key="6">
    <source>
        <dbReference type="Proteomes" id="UP000176631"/>
    </source>
</evidence>
<dbReference type="InterPro" id="IPR001845">
    <property type="entry name" value="HTH_ArsR_DNA-bd_dom"/>
</dbReference>
<comment type="caution">
    <text evidence="5">The sequence shown here is derived from an EMBL/GenBank/DDBJ whole genome shotgun (WGS) entry which is preliminary data.</text>
</comment>
<dbReference type="PROSITE" id="PS50987">
    <property type="entry name" value="HTH_ARSR_2"/>
    <property type="match status" value="1"/>
</dbReference>
<dbReference type="SMART" id="SM00418">
    <property type="entry name" value="HTH_ARSR"/>
    <property type="match status" value="1"/>
</dbReference>
<dbReference type="Pfam" id="PF01022">
    <property type="entry name" value="HTH_5"/>
    <property type="match status" value="1"/>
</dbReference>
<reference evidence="5 6" key="1">
    <citation type="journal article" date="2016" name="Nat. Commun.">
        <title>Thousands of microbial genomes shed light on interconnected biogeochemical processes in an aquifer system.</title>
        <authorList>
            <person name="Anantharaman K."/>
            <person name="Brown C.T."/>
            <person name="Hug L.A."/>
            <person name="Sharon I."/>
            <person name="Castelle C.J."/>
            <person name="Probst A.J."/>
            <person name="Thomas B.C."/>
            <person name="Singh A."/>
            <person name="Wilkins M.J."/>
            <person name="Karaoz U."/>
            <person name="Brodie E.L."/>
            <person name="Williams K.H."/>
            <person name="Hubbard S.S."/>
            <person name="Banfield J.F."/>
        </authorList>
    </citation>
    <scope>NUCLEOTIDE SEQUENCE [LARGE SCALE GENOMIC DNA]</scope>
</reference>
<evidence type="ECO:0000256" key="1">
    <source>
        <dbReference type="ARBA" id="ARBA00023015"/>
    </source>
</evidence>
<accession>A0A1G1W5I0</accession>
<dbReference type="Proteomes" id="UP000176631">
    <property type="component" value="Unassembled WGS sequence"/>
</dbReference>
<keyword evidence="2" id="KW-0238">DNA-binding</keyword>
<dbReference type="EMBL" id="MHCP01000030">
    <property type="protein sequence ID" value="OGY22883.1"/>
    <property type="molecule type" value="Genomic_DNA"/>
</dbReference>